<dbReference type="PANTHER" id="PTHR34397">
    <property type="entry name" value="OS05G0237600 PROTEIN"/>
    <property type="match status" value="1"/>
</dbReference>
<reference evidence="1 2" key="1">
    <citation type="journal article" date="2016" name="Sci. Rep.">
        <title>The Dendrobium catenatum Lindl. genome sequence provides insights into polysaccharide synthase, floral development and adaptive evolution.</title>
        <authorList>
            <person name="Zhang G.Q."/>
            <person name="Xu Q."/>
            <person name="Bian C."/>
            <person name="Tsai W.C."/>
            <person name="Yeh C.M."/>
            <person name="Liu K.W."/>
            <person name="Yoshida K."/>
            <person name="Zhang L.S."/>
            <person name="Chang S.B."/>
            <person name="Chen F."/>
            <person name="Shi Y."/>
            <person name="Su Y.Y."/>
            <person name="Zhang Y.Q."/>
            <person name="Chen L.J."/>
            <person name="Yin Y."/>
            <person name="Lin M."/>
            <person name="Huang H."/>
            <person name="Deng H."/>
            <person name="Wang Z.W."/>
            <person name="Zhu S.L."/>
            <person name="Zhao X."/>
            <person name="Deng C."/>
            <person name="Niu S.C."/>
            <person name="Huang J."/>
            <person name="Wang M."/>
            <person name="Liu G.H."/>
            <person name="Yang H.J."/>
            <person name="Xiao X.J."/>
            <person name="Hsiao Y.Y."/>
            <person name="Wu W.L."/>
            <person name="Chen Y.Y."/>
            <person name="Mitsuda N."/>
            <person name="Ohme-Takagi M."/>
            <person name="Luo Y.B."/>
            <person name="Van de Peer Y."/>
            <person name="Liu Z.J."/>
        </authorList>
    </citation>
    <scope>NUCLEOTIDE SEQUENCE [LARGE SCALE GENOMIC DNA]</scope>
    <source>
        <tissue evidence="1">The whole plant</tissue>
    </source>
</reference>
<dbReference type="AlphaFoldDB" id="A0A2I0VYW3"/>
<dbReference type="Proteomes" id="UP000233837">
    <property type="component" value="Unassembled WGS sequence"/>
</dbReference>
<sequence length="184" mass="21406">MVKLPTSPFFPHWARSVAEVNHAFGFKFLTVKKVDASDISVQHNCFLLPRDVVENKLVLNLTYQERQKASLLTIHDWRWRDNQQTSYSSDRRNNDGLNVSIYVKGGWRFQLLLTHNDESGDTVIRGNELELVRRFGNIKEGDDVAIWVMRHIDHVNNKSMISFCFVKIDWSLMIAATELRLAVF</sequence>
<protein>
    <recommendedName>
        <fullName evidence="3">B3 domain-containing protein</fullName>
    </recommendedName>
</protein>
<evidence type="ECO:0000313" key="2">
    <source>
        <dbReference type="Proteomes" id="UP000233837"/>
    </source>
</evidence>
<dbReference type="PANTHER" id="PTHR34397:SF17">
    <property type="entry name" value="OS08G0290200 PROTEIN"/>
    <property type="match status" value="1"/>
</dbReference>
<proteinExistence type="predicted"/>
<reference evidence="1 2" key="2">
    <citation type="journal article" date="2017" name="Nature">
        <title>The Apostasia genome and the evolution of orchids.</title>
        <authorList>
            <person name="Zhang G.Q."/>
            <person name="Liu K.W."/>
            <person name="Li Z."/>
            <person name="Lohaus R."/>
            <person name="Hsiao Y.Y."/>
            <person name="Niu S.C."/>
            <person name="Wang J.Y."/>
            <person name="Lin Y.C."/>
            <person name="Xu Q."/>
            <person name="Chen L.J."/>
            <person name="Yoshida K."/>
            <person name="Fujiwara S."/>
            <person name="Wang Z.W."/>
            <person name="Zhang Y.Q."/>
            <person name="Mitsuda N."/>
            <person name="Wang M."/>
            <person name="Liu G.H."/>
            <person name="Pecoraro L."/>
            <person name="Huang H.X."/>
            <person name="Xiao X.J."/>
            <person name="Lin M."/>
            <person name="Wu X.Y."/>
            <person name="Wu W.L."/>
            <person name="Chen Y.Y."/>
            <person name="Chang S.B."/>
            <person name="Sakamoto S."/>
            <person name="Ohme-Takagi M."/>
            <person name="Yagi M."/>
            <person name="Zeng S.J."/>
            <person name="Shen C.Y."/>
            <person name="Yeh C.M."/>
            <person name="Luo Y.B."/>
            <person name="Tsai W.C."/>
            <person name="Van de Peer Y."/>
            <person name="Liu Z.J."/>
        </authorList>
    </citation>
    <scope>NUCLEOTIDE SEQUENCE [LARGE SCALE GENOMIC DNA]</scope>
    <source>
        <tissue evidence="1">The whole plant</tissue>
    </source>
</reference>
<evidence type="ECO:0008006" key="3">
    <source>
        <dbReference type="Google" id="ProtNLM"/>
    </source>
</evidence>
<dbReference type="EMBL" id="KZ503072">
    <property type="protein sequence ID" value="PKU68605.1"/>
    <property type="molecule type" value="Genomic_DNA"/>
</dbReference>
<gene>
    <name evidence="1" type="ORF">MA16_Dca025697</name>
</gene>
<evidence type="ECO:0000313" key="1">
    <source>
        <dbReference type="EMBL" id="PKU68605.1"/>
    </source>
</evidence>
<accession>A0A2I0VYW3</accession>
<keyword evidence="2" id="KW-1185">Reference proteome</keyword>
<organism evidence="1 2">
    <name type="scientific">Dendrobium catenatum</name>
    <dbReference type="NCBI Taxonomy" id="906689"/>
    <lineage>
        <taxon>Eukaryota</taxon>
        <taxon>Viridiplantae</taxon>
        <taxon>Streptophyta</taxon>
        <taxon>Embryophyta</taxon>
        <taxon>Tracheophyta</taxon>
        <taxon>Spermatophyta</taxon>
        <taxon>Magnoliopsida</taxon>
        <taxon>Liliopsida</taxon>
        <taxon>Asparagales</taxon>
        <taxon>Orchidaceae</taxon>
        <taxon>Epidendroideae</taxon>
        <taxon>Malaxideae</taxon>
        <taxon>Dendrobiinae</taxon>
        <taxon>Dendrobium</taxon>
    </lineage>
</organism>
<name>A0A2I0VYW3_9ASPA</name>